<dbReference type="Proteomes" id="UP000192731">
    <property type="component" value="Unassembled WGS sequence"/>
</dbReference>
<sequence>MEQIILITVIIASSTYLFRKIKKSTKQGTCSGCSSCVCCPGGCSFELKNKVK</sequence>
<proteinExistence type="predicted"/>
<accession>A0A1W1VTB5</accession>
<dbReference type="STRING" id="656914.SAMN00017405_2320"/>
<evidence type="ECO:0000313" key="2">
    <source>
        <dbReference type="Proteomes" id="UP000192731"/>
    </source>
</evidence>
<dbReference type="RefSeq" id="WP_144015930.1">
    <property type="nucleotide sequence ID" value="NZ_FWWT01000024.1"/>
</dbReference>
<dbReference type="AlphaFoldDB" id="A0A1W1VTB5"/>
<keyword evidence="2" id="KW-1185">Reference proteome</keyword>
<evidence type="ECO:0000313" key="1">
    <source>
        <dbReference type="EMBL" id="SMB96566.1"/>
    </source>
</evidence>
<gene>
    <name evidence="1" type="ORF">SAMN00017405_2320</name>
</gene>
<organism evidence="1 2">
    <name type="scientific">Desulfonispora thiosulfatigenes DSM 11270</name>
    <dbReference type="NCBI Taxonomy" id="656914"/>
    <lineage>
        <taxon>Bacteria</taxon>
        <taxon>Bacillati</taxon>
        <taxon>Bacillota</taxon>
        <taxon>Clostridia</taxon>
        <taxon>Eubacteriales</taxon>
        <taxon>Peptococcaceae</taxon>
        <taxon>Desulfonispora</taxon>
    </lineage>
</organism>
<dbReference type="EMBL" id="FWWT01000024">
    <property type="protein sequence ID" value="SMB96566.1"/>
    <property type="molecule type" value="Genomic_DNA"/>
</dbReference>
<reference evidence="1 2" key="1">
    <citation type="submission" date="2017-04" db="EMBL/GenBank/DDBJ databases">
        <authorList>
            <person name="Afonso C.L."/>
            <person name="Miller P.J."/>
            <person name="Scott M.A."/>
            <person name="Spackman E."/>
            <person name="Goraichik I."/>
            <person name="Dimitrov K.M."/>
            <person name="Suarez D.L."/>
            <person name="Swayne D.E."/>
        </authorList>
    </citation>
    <scope>NUCLEOTIDE SEQUENCE [LARGE SCALE GENOMIC DNA]</scope>
    <source>
        <strain evidence="1 2">DSM 11270</strain>
    </source>
</reference>
<protein>
    <submittedName>
        <fullName evidence="1">Radical SAM additional 4Fe4S-binding SPASM domain-containing protein</fullName>
    </submittedName>
</protein>
<name>A0A1W1VTB5_DESTI</name>